<dbReference type="AlphaFoldDB" id="A0A8I1DIN0"/>
<evidence type="ECO:0000313" key="1">
    <source>
        <dbReference type="EMBL" id="UUN99230.1"/>
    </source>
</evidence>
<dbReference type="RefSeq" id="WP_151780872.1">
    <property type="nucleotide sequence ID" value="NZ_BKNL01000012.1"/>
</dbReference>
<dbReference type="InterPro" id="IPR032620">
    <property type="entry name" value="DUF4882"/>
</dbReference>
<evidence type="ECO:0000313" key="2">
    <source>
        <dbReference type="Proteomes" id="UP000644140"/>
    </source>
</evidence>
<gene>
    <name evidence="1" type="ORF">I9054_007200</name>
</gene>
<proteinExistence type="predicted"/>
<reference evidence="1" key="1">
    <citation type="submission" date="2022-02" db="EMBL/GenBank/DDBJ databases">
        <title>Characterization of Tn125 harboring carbapenem-resistant Acinetobacter bereziniae clinical isolates.</title>
        <authorList>
            <person name="Wong N.-K."/>
            <person name="Pan Q."/>
        </authorList>
    </citation>
    <scope>NUCLEOTIDE SEQUENCE</scope>
    <source>
        <strain evidence="1">GD03393</strain>
    </source>
</reference>
<accession>A0A8I1DIN0</accession>
<organism evidence="1 2">
    <name type="scientific">Acinetobacter bereziniae</name>
    <name type="common">Acinetobacter genomosp. 10</name>
    <dbReference type="NCBI Taxonomy" id="106648"/>
    <lineage>
        <taxon>Bacteria</taxon>
        <taxon>Pseudomonadati</taxon>
        <taxon>Pseudomonadota</taxon>
        <taxon>Gammaproteobacteria</taxon>
        <taxon>Moraxellales</taxon>
        <taxon>Moraxellaceae</taxon>
        <taxon>Acinetobacter</taxon>
    </lineage>
</organism>
<dbReference type="Proteomes" id="UP000644140">
    <property type="component" value="Chromosome"/>
</dbReference>
<dbReference type="PROSITE" id="PS51257">
    <property type="entry name" value="PROKAR_LIPOPROTEIN"/>
    <property type="match status" value="1"/>
</dbReference>
<name>A0A8I1DIN0_ACIBZ</name>
<sequence length="274" mass="29643">MKKLTIAMLAGLMSASGWSACTYNFDASLSQVQTMLGYSVPNLTLFPQNANQKVSLTLQQGMLAGSAGDYRINIAVSSAYANNMIAKKNGNSTLLGDKSLPTNGLVAFEFSFKVPNELSQKGQLITFPIGAGGNMDNGKLFQLMTMYGNNTDSTIPDGYNNDFFFLINAEGGTQLELKRINGSHVSNSAQLQKIGFYLNQTSNQIGLIVNGVNHGYIYTLPSKAKNIGYLIDAMYQNIDAVDVNKLFSIELVTEATKMTQTYPTGTKDICGNTI</sequence>
<dbReference type="Pfam" id="PF16223">
    <property type="entry name" value="DUF4882"/>
    <property type="match status" value="1"/>
</dbReference>
<dbReference type="EMBL" id="CP092085">
    <property type="protein sequence ID" value="UUN99230.1"/>
    <property type="molecule type" value="Genomic_DNA"/>
</dbReference>
<protein>
    <submittedName>
        <fullName evidence="1">DUF4882 domain-containing protein</fullName>
    </submittedName>
</protein>